<dbReference type="FunFam" id="3.90.226.10:FF:000048">
    <property type="entry name" value="3,2-trans-enoyl-CoA isomerase"/>
    <property type="match status" value="1"/>
</dbReference>
<evidence type="ECO:0000313" key="6">
    <source>
        <dbReference type="EMBL" id="KAH3687251.1"/>
    </source>
</evidence>
<name>A0A9P8QB29_WICPI</name>
<dbReference type="GO" id="GO:0005782">
    <property type="term" value="C:peroxisomal matrix"/>
    <property type="evidence" value="ECO:0007669"/>
    <property type="project" value="TreeGrafter"/>
</dbReference>
<evidence type="ECO:0000256" key="3">
    <source>
        <dbReference type="ARBA" id="ARBA00005254"/>
    </source>
</evidence>
<dbReference type="InterPro" id="IPR001753">
    <property type="entry name" value="Enoyl-CoA_hydra/iso"/>
</dbReference>
<comment type="caution">
    <text evidence="6">The sequence shown here is derived from an EMBL/GenBank/DDBJ whole genome shotgun (WGS) entry which is preliminary data.</text>
</comment>
<dbReference type="InterPro" id="IPR029045">
    <property type="entry name" value="ClpP/crotonase-like_dom_sf"/>
</dbReference>
<keyword evidence="5" id="KW-0413">Isomerase</keyword>
<reference evidence="6" key="2">
    <citation type="submission" date="2021-01" db="EMBL/GenBank/DDBJ databases">
        <authorList>
            <person name="Schikora-Tamarit M.A."/>
        </authorList>
    </citation>
    <scope>NUCLEOTIDE SEQUENCE</scope>
    <source>
        <strain evidence="6">CBS2887</strain>
    </source>
</reference>
<dbReference type="PANTHER" id="PTHR43684:SF1">
    <property type="entry name" value="ENOYL-COA DELTA ISOMERASE 2"/>
    <property type="match status" value="1"/>
</dbReference>
<sequence length="439" mass="49496">MNPPPPIPELNELIAPIHKATETAASAAKPPFSKIWAPIWEHSSISEETAPFKDFWSKVWSGFKEGSLIKGSISMPLSAAMENISSELDWWKSIVSWLLLAWVSKEVKYRKQAKDNKTRVGLRYLLLKMLNLGWMVGVFSDKYLKPDALIVLCHWFQILNMAEEGRDLTYEVKGKTAIITLTQPEQFNALNHDQYLLLAKLIERANVEPNTVFTLIQSTGRYFSAGANVKSVSLLDNKQLDEIEETKYWLNNFTARNAYLTDVFYTHKKVLVCALNGPVIGLSSGLVALCDLIYSINDNDKDVFLLAPFANLGLVSEGAAAYTLLARLGLSVANEALLLSRPITAKRLLSTGFINKSFQFKRGESQLFNEAVLKEIEDNSKTLTAESIFDIKSIIKSTYLKDLESVNAKEIIGGLHKWLKHIPQEKFKKISQREMKHKL</sequence>
<proteinExistence type="inferred from homology"/>
<gene>
    <name evidence="6" type="ORF">WICPIJ_001767</name>
</gene>
<dbReference type="SUPFAM" id="SSF52096">
    <property type="entry name" value="ClpP/crotonase"/>
    <property type="match status" value="1"/>
</dbReference>
<dbReference type="PANTHER" id="PTHR43684">
    <property type="match status" value="1"/>
</dbReference>
<dbReference type="GO" id="GO:0006635">
    <property type="term" value="P:fatty acid beta-oxidation"/>
    <property type="evidence" value="ECO:0007669"/>
    <property type="project" value="TreeGrafter"/>
</dbReference>
<keyword evidence="7" id="KW-1185">Reference proteome</keyword>
<protein>
    <submittedName>
        <fullName evidence="6">Uncharacterized protein</fullName>
    </submittedName>
</protein>
<dbReference type="AlphaFoldDB" id="A0A9P8QB29"/>
<keyword evidence="4" id="KW-0576">Peroxisome</keyword>
<dbReference type="Gene3D" id="3.90.226.10">
    <property type="entry name" value="2-enoyl-CoA Hydratase, Chain A, domain 1"/>
    <property type="match status" value="1"/>
</dbReference>
<dbReference type="EMBL" id="JAEUBG010000897">
    <property type="protein sequence ID" value="KAH3687251.1"/>
    <property type="molecule type" value="Genomic_DNA"/>
</dbReference>
<dbReference type="InterPro" id="IPR051053">
    <property type="entry name" value="ECH/Chromodomain_protein"/>
</dbReference>
<comment type="subcellular location">
    <subcellularLocation>
        <location evidence="1">Peroxisome</location>
    </subcellularLocation>
</comment>
<dbReference type="OrthoDB" id="2018133at2759"/>
<evidence type="ECO:0000313" key="7">
    <source>
        <dbReference type="Proteomes" id="UP000774326"/>
    </source>
</evidence>
<dbReference type="GO" id="GO:0004165">
    <property type="term" value="F:delta(3)-delta(2)-enoyl-CoA isomerase activity"/>
    <property type="evidence" value="ECO:0007669"/>
    <property type="project" value="UniProtKB-ARBA"/>
</dbReference>
<dbReference type="Proteomes" id="UP000774326">
    <property type="component" value="Unassembled WGS sequence"/>
</dbReference>
<comment type="pathway">
    <text evidence="2">Lipid metabolism; fatty acid beta-oxidation.</text>
</comment>
<evidence type="ECO:0000256" key="1">
    <source>
        <dbReference type="ARBA" id="ARBA00004275"/>
    </source>
</evidence>
<dbReference type="CDD" id="cd06558">
    <property type="entry name" value="crotonase-like"/>
    <property type="match status" value="1"/>
</dbReference>
<reference evidence="6" key="1">
    <citation type="journal article" date="2021" name="Open Biol.">
        <title>Shared evolutionary footprints suggest mitochondrial oxidative damage underlies multiple complex I losses in fungi.</title>
        <authorList>
            <person name="Schikora-Tamarit M.A."/>
            <person name="Marcet-Houben M."/>
            <person name="Nosek J."/>
            <person name="Gabaldon T."/>
        </authorList>
    </citation>
    <scope>NUCLEOTIDE SEQUENCE</scope>
    <source>
        <strain evidence="6">CBS2887</strain>
    </source>
</reference>
<comment type="similarity">
    <text evidence="3">Belongs to the enoyl-CoA hydratase/isomerase family.</text>
</comment>
<organism evidence="6 7">
    <name type="scientific">Wickerhamomyces pijperi</name>
    <name type="common">Yeast</name>
    <name type="synonym">Pichia pijperi</name>
    <dbReference type="NCBI Taxonomy" id="599730"/>
    <lineage>
        <taxon>Eukaryota</taxon>
        <taxon>Fungi</taxon>
        <taxon>Dikarya</taxon>
        <taxon>Ascomycota</taxon>
        <taxon>Saccharomycotina</taxon>
        <taxon>Saccharomycetes</taxon>
        <taxon>Phaffomycetales</taxon>
        <taxon>Wickerhamomycetaceae</taxon>
        <taxon>Wickerhamomyces</taxon>
    </lineage>
</organism>
<evidence type="ECO:0000256" key="2">
    <source>
        <dbReference type="ARBA" id="ARBA00005005"/>
    </source>
</evidence>
<accession>A0A9P8QB29</accession>
<evidence type="ECO:0000256" key="4">
    <source>
        <dbReference type="ARBA" id="ARBA00023140"/>
    </source>
</evidence>
<dbReference type="Pfam" id="PF00378">
    <property type="entry name" value="ECH_1"/>
    <property type="match status" value="1"/>
</dbReference>
<evidence type="ECO:0000256" key="5">
    <source>
        <dbReference type="ARBA" id="ARBA00023235"/>
    </source>
</evidence>